<dbReference type="GO" id="GO:0042773">
    <property type="term" value="P:ATP synthesis coupled electron transport"/>
    <property type="evidence" value="ECO:0007669"/>
    <property type="project" value="InterPro"/>
</dbReference>
<evidence type="ECO:0000256" key="11">
    <source>
        <dbReference type="ARBA" id="ARBA00022989"/>
    </source>
</evidence>
<evidence type="ECO:0000256" key="12">
    <source>
        <dbReference type="ARBA" id="ARBA00023027"/>
    </source>
</evidence>
<feature type="transmembrane region" description="Helical" evidence="18">
    <location>
        <begin position="167"/>
        <end position="189"/>
    </location>
</feature>
<dbReference type="GO" id="GO:0048039">
    <property type="term" value="F:ubiquinone binding"/>
    <property type="evidence" value="ECO:0007669"/>
    <property type="project" value="TreeGrafter"/>
</dbReference>
<evidence type="ECO:0000256" key="17">
    <source>
        <dbReference type="ARBA" id="ARBA00049551"/>
    </source>
</evidence>
<evidence type="ECO:0000256" key="4">
    <source>
        <dbReference type="ARBA" id="ARBA00012944"/>
    </source>
</evidence>
<keyword evidence="20" id="KW-1185">Reference proteome</keyword>
<comment type="subcellular location">
    <subcellularLocation>
        <location evidence="2">Mitochondrion membrane</location>
        <topology evidence="2">Multi-pass membrane protein</topology>
    </subcellularLocation>
</comment>
<evidence type="ECO:0000256" key="7">
    <source>
        <dbReference type="ARBA" id="ARBA00022660"/>
    </source>
</evidence>
<dbReference type="PANTHER" id="PTHR43507">
    <property type="entry name" value="NADH-UBIQUINONE OXIDOREDUCTASE CHAIN 4"/>
    <property type="match status" value="1"/>
</dbReference>
<evidence type="ECO:0000256" key="6">
    <source>
        <dbReference type="ARBA" id="ARBA00022448"/>
    </source>
</evidence>
<organism evidence="20 21">
    <name type="scientific">Elaeophora elaphi</name>
    <dbReference type="NCBI Taxonomy" id="1147741"/>
    <lineage>
        <taxon>Eukaryota</taxon>
        <taxon>Metazoa</taxon>
        <taxon>Ecdysozoa</taxon>
        <taxon>Nematoda</taxon>
        <taxon>Chromadorea</taxon>
        <taxon>Rhabditida</taxon>
        <taxon>Spirurina</taxon>
        <taxon>Spiruromorpha</taxon>
        <taxon>Filarioidea</taxon>
        <taxon>Onchocercidae</taxon>
        <taxon>Elaeophora</taxon>
    </lineage>
</organism>
<evidence type="ECO:0000256" key="8">
    <source>
        <dbReference type="ARBA" id="ARBA00022692"/>
    </source>
</evidence>
<evidence type="ECO:0000256" key="18">
    <source>
        <dbReference type="SAM" id="Phobius"/>
    </source>
</evidence>
<evidence type="ECO:0000256" key="3">
    <source>
        <dbReference type="ARBA" id="ARBA00009025"/>
    </source>
</evidence>
<name>A0A0R3S721_9BILA</name>
<feature type="transmembrane region" description="Helical" evidence="18">
    <location>
        <begin position="104"/>
        <end position="130"/>
    </location>
</feature>
<dbReference type="InterPro" id="IPR003918">
    <property type="entry name" value="NADH_UbQ_OxRdtase"/>
</dbReference>
<evidence type="ECO:0000256" key="15">
    <source>
        <dbReference type="ARBA" id="ARBA00023136"/>
    </source>
</evidence>
<evidence type="ECO:0000256" key="10">
    <source>
        <dbReference type="ARBA" id="ARBA00022982"/>
    </source>
</evidence>
<evidence type="ECO:0000256" key="9">
    <source>
        <dbReference type="ARBA" id="ARBA00022967"/>
    </source>
</evidence>
<comment type="similarity">
    <text evidence="3">Belongs to the complex I subunit 4 family.</text>
</comment>
<feature type="transmembrane region" description="Helical" evidence="18">
    <location>
        <begin position="142"/>
        <end position="161"/>
    </location>
</feature>
<dbReference type="Pfam" id="PF00361">
    <property type="entry name" value="Proton_antipo_M"/>
    <property type="match status" value="1"/>
</dbReference>
<evidence type="ECO:0000256" key="13">
    <source>
        <dbReference type="ARBA" id="ARBA00023075"/>
    </source>
</evidence>
<comment type="function">
    <text evidence="1">Core subunit of the mitochondrial membrane respiratory chain NADH dehydrogenase (Complex I) that is believed to belong to the minimal assembly required for catalysis. Complex I functions in the transfer of electrons from NADH to the respiratory chain. The immediate electron acceptor for the enzyme is believed to be ubiquinone.</text>
</comment>
<feature type="transmembrane region" description="Helical" evidence="18">
    <location>
        <begin position="71"/>
        <end position="92"/>
    </location>
</feature>
<dbReference type="InterPro" id="IPR001750">
    <property type="entry name" value="ND/Mrp_TM"/>
</dbReference>
<keyword evidence="9" id="KW-1278">Translocase</keyword>
<keyword evidence="13" id="KW-0830">Ubiquinone</keyword>
<dbReference type="GO" id="GO:0008137">
    <property type="term" value="F:NADH dehydrogenase (ubiquinone) activity"/>
    <property type="evidence" value="ECO:0007669"/>
    <property type="project" value="UniProtKB-EC"/>
</dbReference>
<keyword evidence="14" id="KW-0496">Mitochondrion</keyword>
<keyword evidence="6" id="KW-0813">Transport</keyword>
<evidence type="ECO:0000313" key="21">
    <source>
        <dbReference type="WBParaSite" id="EEL_0001059301-mRNA-1"/>
    </source>
</evidence>
<accession>A0A0R3S721</accession>
<reference evidence="21" key="1">
    <citation type="submission" date="2017-02" db="UniProtKB">
        <authorList>
            <consortium name="WormBaseParasite"/>
        </authorList>
    </citation>
    <scope>IDENTIFICATION</scope>
</reference>
<dbReference type="GO" id="GO:0031966">
    <property type="term" value="C:mitochondrial membrane"/>
    <property type="evidence" value="ECO:0007669"/>
    <property type="project" value="UniProtKB-SubCell"/>
</dbReference>
<protein>
    <recommendedName>
        <fullName evidence="5">NADH-ubiquinone oxidoreductase chain 4</fullName>
        <ecNumber evidence="4">7.1.1.2</ecNumber>
    </recommendedName>
    <alternativeName>
        <fullName evidence="16">NADH dehydrogenase subunit 4</fullName>
    </alternativeName>
</protein>
<keyword evidence="8 18" id="KW-0812">Transmembrane</keyword>
<evidence type="ECO:0000256" key="5">
    <source>
        <dbReference type="ARBA" id="ARBA00021006"/>
    </source>
</evidence>
<keyword evidence="10" id="KW-0249">Electron transport</keyword>
<comment type="catalytic activity">
    <reaction evidence="17">
        <text>a ubiquinone + NADH + 5 H(+)(in) = a ubiquinol + NAD(+) + 4 H(+)(out)</text>
        <dbReference type="Rhea" id="RHEA:29091"/>
        <dbReference type="Rhea" id="RHEA-COMP:9565"/>
        <dbReference type="Rhea" id="RHEA-COMP:9566"/>
        <dbReference type="ChEBI" id="CHEBI:15378"/>
        <dbReference type="ChEBI" id="CHEBI:16389"/>
        <dbReference type="ChEBI" id="CHEBI:17976"/>
        <dbReference type="ChEBI" id="CHEBI:57540"/>
        <dbReference type="ChEBI" id="CHEBI:57945"/>
        <dbReference type="EC" id="7.1.1.2"/>
    </reaction>
</comment>
<dbReference type="EC" id="7.1.1.2" evidence="4"/>
<evidence type="ECO:0000256" key="2">
    <source>
        <dbReference type="ARBA" id="ARBA00004225"/>
    </source>
</evidence>
<keyword evidence="7" id="KW-0679">Respiratory chain</keyword>
<dbReference type="GO" id="GO:0003954">
    <property type="term" value="F:NADH dehydrogenase activity"/>
    <property type="evidence" value="ECO:0007669"/>
    <property type="project" value="TreeGrafter"/>
</dbReference>
<evidence type="ECO:0000256" key="16">
    <source>
        <dbReference type="ARBA" id="ARBA00031025"/>
    </source>
</evidence>
<keyword evidence="15 18" id="KW-0472">Membrane</keyword>
<dbReference type="GO" id="GO:0015990">
    <property type="term" value="P:electron transport coupled proton transport"/>
    <property type="evidence" value="ECO:0007669"/>
    <property type="project" value="TreeGrafter"/>
</dbReference>
<proteinExistence type="inferred from homology"/>
<sequence length="193" mass="22225">MIRKYVFVHVWLPKVHVEVPTRTSLVLAGAGVYRISKSLSFFGFELLILFSLVSIIFCSFICIFQSDCKSLAAYSSICHIGFVLLSELRMVYYGKSMALVIMLAHGYISVLMFYLLGNFTTFLIGVYFFFSEYLTLNRYSSLYYFGIFLFVYYLSSFYYSVYVSVSFLVDIKVIELGWVLSSPGGYLFFGSRQ</sequence>
<keyword evidence="11 18" id="KW-1133">Transmembrane helix</keyword>
<dbReference type="WBParaSite" id="EEL_0001059301-mRNA-1">
    <property type="protein sequence ID" value="EEL_0001059301-mRNA-1"/>
    <property type="gene ID" value="EEL_0001059301"/>
</dbReference>
<feature type="domain" description="NADH:quinone oxidoreductase/Mrp antiporter transmembrane" evidence="19">
    <location>
        <begin position="6"/>
        <end position="120"/>
    </location>
</feature>
<dbReference type="PANTHER" id="PTHR43507:SF20">
    <property type="entry name" value="NADH-UBIQUINONE OXIDOREDUCTASE CHAIN 4"/>
    <property type="match status" value="1"/>
</dbReference>
<evidence type="ECO:0000259" key="19">
    <source>
        <dbReference type="Pfam" id="PF00361"/>
    </source>
</evidence>
<feature type="transmembrane region" description="Helical" evidence="18">
    <location>
        <begin position="41"/>
        <end position="64"/>
    </location>
</feature>
<evidence type="ECO:0000256" key="14">
    <source>
        <dbReference type="ARBA" id="ARBA00023128"/>
    </source>
</evidence>
<dbReference type="Proteomes" id="UP000050640">
    <property type="component" value="Unplaced"/>
</dbReference>
<evidence type="ECO:0000313" key="20">
    <source>
        <dbReference type="Proteomes" id="UP000050640"/>
    </source>
</evidence>
<dbReference type="AlphaFoldDB" id="A0A0R3S721"/>
<keyword evidence="12" id="KW-0520">NAD</keyword>
<dbReference type="STRING" id="1147741.A0A0R3S721"/>
<evidence type="ECO:0000256" key="1">
    <source>
        <dbReference type="ARBA" id="ARBA00003257"/>
    </source>
</evidence>